<reference evidence="2 3" key="1">
    <citation type="submission" date="2023-07" db="EMBL/GenBank/DDBJ databases">
        <title>Novel species of Thermanaerothrix with wide hydrolytic capabilities.</title>
        <authorList>
            <person name="Zayulina K.S."/>
            <person name="Podosokorskaya O.A."/>
            <person name="Elcheninov A.G."/>
        </authorList>
    </citation>
    <scope>NUCLEOTIDE SEQUENCE [LARGE SCALE GENOMIC DNA]</scope>
    <source>
        <strain evidence="2 3">4228-RoL</strain>
        <plasmid evidence="2">p4228-RoL</plasmid>
    </source>
</reference>
<evidence type="ECO:0000313" key="3">
    <source>
        <dbReference type="Proteomes" id="UP001254165"/>
    </source>
</evidence>
<evidence type="ECO:0008006" key="4">
    <source>
        <dbReference type="Google" id="ProtNLM"/>
    </source>
</evidence>
<proteinExistence type="predicted"/>
<name>A0ABU3NRZ6_9CHLR</name>
<keyword evidence="2" id="KW-0614">Plasmid</keyword>
<geneLocation type="plasmid" evidence="2">
    <name>p4228-RoL</name>
</geneLocation>
<organism evidence="2 3">
    <name type="scientific">Thermanaerothrix solaris</name>
    <dbReference type="NCBI Taxonomy" id="3058434"/>
    <lineage>
        <taxon>Bacteria</taxon>
        <taxon>Bacillati</taxon>
        <taxon>Chloroflexota</taxon>
        <taxon>Anaerolineae</taxon>
        <taxon>Anaerolineales</taxon>
        <taxon>Anaerolineaceae</taxon>
        <taxon>Thermanaerothrix</taxon>
    </lineage>
</organism>
<dbReference type="RefSeq" id="WP_315626253.1">
    <property type="nucleotide sequence ID" value="NZ_JAUHMF010000010.1"/>
</dbReference>
<evidence type="ECO:0000313" key="2">
    <source>
        <dbReference type="EMBL" id="MDT8899596.1"/>
    </source>
</evidence>
<dbReference type="EMBL" id="JAUHMF010000010">
    <property type="protein sequence ID" value="MDT8899596.1"/>
    <property type="molecule type" value="Genomic_DNA"/>
</dbReference>
<gene>
    <name evidence="2" type="ORF">QYE77_15125</name>
</gene>
<evidence type="ECO:0000256" key="1">
    <source>
        <dbReference type="SAM" id="Phobius"/>
    </source>
</evidence>
<feature type="transmembrane region" description="Helical" evidence="1">
    <location>
        <begin position="13"/>
        <end position="33"/>
    </location>
</feature>
<keyword evidence="1" id="KW-0472">Membrane</keyword>
<protein>
    <recommendedName>
        <fullName evidence="4">Pilus assembly protein</fullName>
    </recommendedName>
</protein>
<comment type="caution">
    <text evidence="2">The sequence shown here is derived from an EMBL/GenBank/DDBJ whole genome shotgun (WGS) entry which is preliminary data.</text>
</comment>
<dbReference type="Proteomes" id="UP001254165">
    <property type="component" value="Unassembled WGS sequence"/>
</dbReference>
<keyword evidence="3" id="KW-1185">Reference proteome</keyword>
<accession>A0ABU3NRZ6</accession>
<sequence length="137" mass="14346">MCKLERGQAMTEFILFAGLAVILALMLVAFIPIHRARTAATSAAYACAQFLSQSPDPAKAAKNASDVAYQVLSQRWSGLRLARFSVSVSPHGGAGTPGTCTVSWSTSTVFGGILGGPGTVSGSITAVSRSEVWRPKW</sequence>
<keyword evidence="1" id="KW-1133">Transmembrane helix</keyword>
<keyword evidence="1" id="KW-0812">Transmembrane</keyword>